<keyword evidence="2" id="KW-0229">DNA integration</keyword>
<dbReference type="Pfam" id="PF00239">
    <property type="entry name" value="Resolvase"/>
    <property type="match status" value="1"/>
</dbReference>
<dbReference type="SUPFAM" id="SSF53041">
    <property type="entry name" value="Resolvase-like"/>
    <property type="match status" value="1"/>
</dbReference>
<evidence type="ECO:0000256" key="3">
    <source>
        <dbReference type="ARBA" id="ARBA00023125"/>
    </source>
</evidence>
<dbReference type="PROSITE" id="PS00397">
    <property type="entry name" value="RECOMBINASES_1"/>
    <property type="match status" value="1"/>
</dbReference>
<dbReference type="PANTHER" id="PTHR30461:SF26">
    <property type="entry name" value="RESOLVASE HOMOLOG YNEB"/>
    <property type="match status" value="1"/>
</dbReference>
<dbReference type="CDD" id="cd03768">
    <property type="entry name" value="SR_ResInv"/>
    <property type="match status" value="1"/>
</dbReference>
<evidence type="ECO:0000313" key="8">
    <source>
        <dbReference type="EMBL" id="RHG17941.1"/>
    </source>
</evidence>
<evidence type="ECO:0000313" key="9">
    <source>
        <dbReference type="Proteomes" id="UP000284220"/>
    </source>
</evidence>
<evidence type="ECO:0000256" key="2">
    <source>
        <dbReference type="ARBA" id="ARBA00022908"/>
    </source>
</evidence>
<feature type="active site" description="O-(5'-phospho-DNA)-serine intermediate" evidence="5 6">
    <location>
        <position position="9"/>
    </location>
</feature>
<comment type="caution">
    <text evidence="8">The sequence shown here is derived from an EMBL/GenBank/DDBJ whole genome shotgun (WGS) entry which is preliminary data.</text>
</comment>
<comment type="similarity">
    <text evidence="1">Belongs to the site-specific recombinase resolvase family.</text>
</comment>
<dbReference type="InterPro" id="IPR006119">
    <property type="entry name" value="Resolv_N"/>
</dbReference>
<name>A0A414SFK3_9FIRM</name>
<protein>
    <submittedName>
        <fullName evidence="8">Recombinase family protein</fullName>
    </submittedName>
</protein>
<evidence type="ECO:0000256" key="5">
    <source>
        <dbReference type="PIRSR" id="PIRSR606118-50"/>
    </source>
</evidence>
<accession>A0A414SFK3</accession>
<dbReference type="GO" id="GO:0000150">
    <property type="term" value="F:DNA strand exchange activity"/>
    <property type="evidence" value="ECO:0007669"/>
    <property type="project" value="InterPro"/>
</dbReference>
<dbReference type="InterPro" id="IPR006118">
    <property type="entry name" value="Recombinase_CS"/>
</dbReference>
<dbReference type="InterPro" id="IPR050639">
    <property type="entry name" value="SSR_resolvase"/>
</dbReference>
<organism evidence="8 9">
    <name type="scientific">Blautia obeum</name>
    <dbReference type="NCBI Taxonomy" id="40520"/>
    <lineage>
        <taxon>Bacteria</taxon>
        <taxon>Bacillati</taxon>
        <taxon>Bacillota</taxon>
        <taxon>Clostridia</taxon>
        <taxon>Lachnospirales</taxon>
        <taxon>Lachnospiraceae</taxon>
        <taxon>Blautia</taxon>
    </lineage>
</organism>
<dbReference type="Gene3D" id="3.40.50.1390">
    <property type="entry name" value="Resolvase, N-terminal catalytic domain"/>
    <property type="match status" value="1"/>
</dbReference>
<gene>
    <name evidence="8" type="ORF">DW272_07950</name>
</gene>
<evidence type="ECO:0000256" key="4">
    <source>
        <dbReference type="ARBA" id="ARBA00023172"/>
    </source>
</evidence>
<evidence type="ECO:0000256" key="1">
    <source>
        <dbReference type="ARBA" id="ARBA00009913"/>
    </source>
</evidence>
<dbReference type="GO" id="GO:0003677">
    <property type="term" value="F:DNA binding"/>
    <property type="evidence" value="ECO:0007669"/>
    <property type="project" value="UniProtKB-KW"/>
</dbReference>
<evidence type="ECO:0000256" key="6">
    <source>
        <dbReference type="PROSITE-ProRule" id="PRU10137"/>
    </source>
</evidence>
<dbReference type="InterPro" id="IPR036162">
    <property type="entry name" value="Resolvase-like_N_sf"/>
</dbReference>
<dbReference type="EMBL" id="QRHZ01000003">
    <property type="protein sequence ID" value="RHG17941.1"/>
    <property type="molecule type" value="Genomic_DNA"/>
</dbReference>
<keyword evidence="4" id="KW-0233">DNA recombination</keyword>
<dbReference type="Proteomes" id="UP000284220">
    <property type="component" value="Unassembled WGS sequence"/>
</dbReference>
<reference evidence="8 9" key="1">
    <citation type="submission" date="2018-08" db="EMBL/GenBank/DDBJ databases">
        <title>A genome reference for cultivated species of the human gut microbiota.</title>
        <authorList>
            <person name="Zou Y."/>
            <person name="Xue W."/>
            <person name="Luo G."/>
        </authorList>
    </citation>
    <scope>NUCLEOTIDE SEQUENCE [LARGE SCALE GENOMIC DNA]</scope>
    <source>
        <strain evidence="8 9">AM22-9LB</strain>
    </source>
</reference>
<dbReference type="PROSITE" id="PS51736">
    <property type="entry name" value="RECOMBINASES_3"/>
    <property type="match status" value="1"/>
</dbReference>
<dbReference type="AlphaFoldDB" id="A0A414SFK3"/>
<keyword evidence="3" id="KW-0238">DNA-binding</keyword>
<feature type="domain" description="Resolvase/invertase-type recombinase catalytic" evidence="7">
    <location>
        <begin position="1"/>
        <end position="134"/>
    </location>
</feature>
<sequence>MNIAYIRVSTVEQNEQRQIEAMKPFNIEKWFIEKISAKDTNRPKLQELLEFAREGDTIHVHDFSRLARSTKDLLDIVEQLTQKNIYLVSNKENINTSTPTGKLMLTMIGAINEFERCNLLERQREGIAIAKRNGKYTGGKRKNVPNFENGYQRYLRREISKVALAKELRISRPTLDKLIKEYKEEHTNANK</sequence>
<dbReference type="PANTHER" id="PTHR30461">
    <property type="entry name" value="DNA-INVERTASE FROM LAMBDOID PROPHAGE"/>
    <property type="match status" value="1"/>
</dbReference>
<dbReference type="GO" id="GO:0015074">
    <property type="term" value="P:DNA integration"/>
    <property type="evidence" value="ECO:0007669"/>
    <property type="project" value="UniProtKB-KW"/>
</dbReference>
<proteinExistence type="inferred from homology"/>
<dbReference type="RefSeq" id="WP_118197747.1">
    <property type="nucleotide sequence ID" value="NZ_QRHZ01000003.1"/>
</dbReference>
<dbReference type="SMART" id="SM00857">
    <property type="entry name" value="Resolvase"/>
    <property type="match status" value="1"/>
</dbReference>
<evidence type="ECO:0000259" key="7">
    <source>
        <dbReference type="PROSITE" id="PS51736"/>
    </source>
</evidence>